<dbReference type="InterPro" id="IPR036397">
    <property type="entry name" value="RNaseH_sf"/>
</dbReference>
<dbReference type="EMBL" id="JAJSOF020000015">
    <property type="protein sequence ID" value="KAJ4441239.1"/>
    <property type="molecule type" value="Genomic_DNA"/>
</dbReference>
<protein>
    <submittedName>
        <fullName evidence="2">Uncharacterized protein</fullName>
    </submittedName>
</protein>
<gene>
    <name evidence="2" type="ORF">ANN_11090</name>
</gene>
<evidence type="ECO:0000313" key="2">
    <source>
        <dbReference type="EMBL" id="KAJ4441239.1"/>
    </source>
</evidence>
<sequence length="163" mass="18471">MSPGSCTESYPAFAHIGLRENPGKKPQPGRGGPIPWPPRSPDLNPLDFYLWDHLKSLVYSSPVPNLESLRNRIVACSEDIRNTPGVWDRVRRSMRHRCEVLRIKDCVKQPRTGRPKVPTEHDESVIIREIKKVAKINAVKVIADLERRRMKVSASTAMVIMVA</sequence>
<dbReference type="PANTHER" id="PTHR47326:SF1">
    <property type="entry name" value="HTH PSQ-TYPE DOMAIN-CONTAINING PROTEIN"/>
    <property type="match status" value="1"/>
</dbReference>
<dbReference type="Proteomes" id="UP001148838">
    <property type="component" value="Unassembled WGS sequence"/>
</dbReference>
<comment type="caution">
    <text evidence="2">The sequence shown here is derived from an EMBL/GenBank/DDBJ whole genome shotgun (WGS) entry which is preliminary data.</text>
</comment>
<feature type="region of interest" description="Disordered" evidence="1">
    <location>
        <begin position="17"/>
        <end position="38"/>
    </location>
</feature>
<evidence type="ECO:0000256" key="1">
    <source>
        <dbReference type="SAM" id="MobiDB-lite"/>
    </source>
</evidence>
<dbReference type="Gene3D" id="3.30.420.10">
    <property type="entry name" value="Ribonuclease H-like superfamily/Ribonuclease H"/>
    <property type="match status" value="1"/>
</dbReference>
<reference evidence="2 3" key="1">
    <citation type="journal article" date="2022" name="Allergy">
        <title>Genome assembly and annotation of Periplaneta americana reveal a comprehensive cockroach allergen profile.</title>
        <authorList>
            <person name="Wang L."/>
            <person name="Xiong Q."/>
            <person name="Saelim N."/>
            <person name="Wang L."/>
            <person name="Nong W."/>
            <person name="Wan A.T."/>
            <person name="Shi M."/>
            <person name="Liu X."/>
            <person name="Cao Q."/>
            <person name="Hui J.H.L."/>
            <person name="Sookrung N."/>
            <person name="Leung T.F."/>
            <person name="Tungtrongchitr A."/>
            <person name="Tsui S.K.W."/>
        </authorList>
    </citation>
    <scope>NUCLEOTIDE SEQUENCE [LARGE SCALE GENOMIC DNA]</scope>
    <source>
        <strain evidence="2">PWHHKU_190912</strain>
    </source>
</reference>
<evidence type="ECO:0000313" key="3">
    <source>
        <dbReference type="Proteomes" id="UP001148838"/>
    </source>
</evidence>
<organism evidence="2 3">
    <name type="scientific">Periplaneta americana</name>
    <name type="common">American cockroach</name>
    <name type="synonym">Blatta americana</name>
    <dbReference type="NCBI Taxonomy" id="6978"/>
    <lineage>
        <taxon>Eukaryota</taxon>
        <taxon>Metazoa</taxon>
        <taxon>Ecdysozoa</taxon>
        <taxon>Arthropoda</taxon>
        <taxon>Hexapoda</taxon>
        <taxon>Insecta</taxon>
        <taxon>Pterygota</taxon>
        <taxon>Neoptera</taxon>
        <taxon>Polyneoptera</taxon>
        <taxon>Dictyoptera</taxon>
        <taxon>Blattodea</taxon>
        <taxon>Blattoidea</taxon>
        <taxon>Blattidae</taxon>
        <taxon>Blattinae</taxon>
        <taxon>Periplaneta</taxon>
    </lineage>
</organism>
<proteinExistence type="predicted"/>
<keyword evidence="3" id="KW-1185">Reference proteome</keyword>
<accession>A0ABQ8T422</accession>
<name>A0ABQ8T422_PERAM</name>
<dbReference type="PANTHER" id="PTHR47326">
    <property type="entry name" value="TRANSPOSABLE ELEMENT TC3 TRANSPOSASE-LIKE PROTEIN"/>
    <property type="match status" value="1"/>
</dbReference>